<dbReference type="Proteomes" id="UP000887565">
    <property type="component" value="Unplaced"/>
</dbReference>
<reference evidence="5" key="1">
    <citation type="submission" date="2022-11" db="UniProtKB">
        <authorList>
            <consortium name="WormBaseParasite"/>
        </authorList>
    </citation>
    <scope>IDENTIFICATION</scope>
</reference>
<dbReference type="InterPro" id="IPR027417">
    <property type="entry name" value="P-loop_NTPase"/>
</dbReference>
<feature type="compositionally biased region" description="Acidic residues" evidence="2">
    <location>
        <begin position="14"/>
        <end position="23"/>
    </location>
</feature>
<organism evidence="4 5">
    <name type="scientific">Romanomermis culicivorax</name>
    <name type="common">Nematode worm</name>
    <dbReference type="NCBI Taxonomy" id="13658"/>
    <lineage>
        <taxon>Eukaryota</taxon>
        <taxon>Metazoa</taxon>
        <taxon>Ecdysozoa</taxon>
        <taxon>Nematoda</taxon>
        <taxon>Enoplea</taxon>
        <taxon>Dorylaimia</taxon>
        <taxon>Mermithida</taxon>
        <taxon>Mermithoidea</taxon>
        <taxon>Mermithidae</taxon>
        <taxon>Romanomermis</taxon>
    </lineage>
</organism>
<dbReference type="AlphaFoldDB" id="A0A915JHK2"/>
<keyword evidence="4" id="KW-1185">Reference proteome</keyword>
<dbReference type="GO" id="GO:0003723">
    <property type="term" value="F:RNA binding"/>
    <property type="evidence" value="ECO:0007669"/>
    <property type="project" value="TreeGrafter"/>
</dbReference>
<dbReference type="InterPro" id="IPR014001">
    <property type="entry name" value="Helicase_ATP-bd"/>
</dbReference>
<evidence type="ECO:0000313" key="4">
    <source>
        <dbReference type="Proteomes" id="UP000887565"/>
    </source>
</evidence>
<proteinExistence type="predicted"/>
<evidence type="ECO:0000256" key="1">
    <source>
        <dbReference type="ARBA" id="ARBA00047984"/>
    </source>
</evidence>
<protein>
    <submittedName>
        <fullName evidence="5">Helicase ATP-binding domain-containing protein</fullName>
    </submittedName>
</protein>
<name>A0A915JHK2_ROMCU</name>
<evidence type="ECO:0000259" key="3">
    <source>
        <dbReference type="PROSITE" id="PS51192"/>
    </source>
</evidence>
<evidence type="ECO:0000256" key="2">
    <source>
        <dbReference type="SAM" id="MobiDB-lite"/>
    </source>
</evidence>
<dbReference type="GO" id="GO:0003724">
    <property type="term" value="F:RNA helicase activity"/>
    <property type="evidence" value="ECO:0007669"/>
    <property type="project" value="UniProtKB-EC"/>
</dbReference>
<accession>A0A915JHK2</accession>
<dbReference type="PROSITE" id="PS51192">
    <property type="entry name" value="HELICASE_ATP_BIND_1"/>
    <property type="match status" value="1"/>
</dbReference>
<dbReference type="OMA" id="EYKEREH"/>
<dbReference type="SUPFAM" id="SSF52540">
    <property type="entry name" value="P-loop containing nucleoside triphosphate hydrolases"/>
    <property type="match status" value="1"/>
</dbReference>
<feature type="domain" description="Helicase ATP-binding" evidence="3">
    <location>
        <begin position="264"/>
        <end position="381"/>
    </location>
</feature>
<comment type="catalytic activity">
    <reaction evidence="1">
        <text>ATP + H2O = ADP + phosphate + H(+)</text>
        <dbReference type="Rhea" id="RHEA:13065"/>
        <dbReference type="ChEBI" id="CHEBI:15377"/>
        <dbReference type="ChEBI" id="CHEBI:15378"/>
        <dbReference type="ChEBI" id="CHEBI:30616"/>
        <dbReference type="ChEBI" id="CHEBI:43474"/>
        <dbReference type="ChEBI" id="CHEBI:456216"/>
        <dbReference type="EC" id="3.6.4.13"/>
    </reaction>
</comment>
<feature type="region of interest" description="Disordered" evidence="2">
    <location>
        <begin position="1"/>
        <end position="23"/>
    </location>
</feature>
<dbReference type="GO" id="GO:0071013">
    <property type="term" value="C:catalytic step 2 spliceosome"/>
    <property type="evidence" value="ECO:0007669"/>
    <property type="project" value="TreeGrafter"/>
</dbReference>
<dbReference type="PANTHER" id="PTHR18934">
    <property type="entry name" value="ATP-DEPENDENT RNA HELICASE"/>
    <property type="match status" value="1"/>
</dbReference>
<evidence type="ECO:0000313" key="5">
    <source>
        <dbReference type="WBParaSite" id="nRc.2.0.1.t25609-RA"/>
    </source>
</evidence>
<dbReference type="WBParaSite" id="nRc.2.0.1.t25609-RA">
    <property type="protein sequence ID" value="nRc.2.0.1.t25609-RA"/>
    <property type="gene ID" value="nRc.2.0.1.g25609"/>
</dbReference>
<dbReference type="Gene3D" id="3.40.50.300">
    <property type="entry name" value="P-loop containing nucleotide triphosphate hydrolases"/>
    <property type="match status" value="1"/>
</dbReference>
<dbReference type="PANTHER" id="PTHR18934:SF83">
    <property type="entry name" value="PRE-MRNA-SPLICING FACTOR ATP-DEPENDENT RNA HELICASE DHX16"/>
    <property type="match status" value="1"/>
</dbReference>
<sequence>MSRKRKNDDVVVSGDDDDDDDIEKIENDRLSDLKERDALAERLKQKDKEKRRNVLEKTDKKVRFLRGYQEAAKRLLLEEQDRRKIIPELRQHSRREYLKKRESEKLEELETALDDDKRLFAGEKLTRREIADLEYRKKVLDLAKQYKKAGDIVKADRYFIPDDKIKESPYSKKYQEEENVGGEQKKFEDEKLTQALLKFGAKDADKKRKNFDFVLDDTINFVNALQIPGTNEDKQELTVEEKRRQTIEETKRSLPVYAFKDALIKAVHDHQVLIIEGETGSGKTTQIPQYLKEAAKPDSVYCTFYKGYCSDGRKVGCTQPRRVAAMSVAARVAQEMNTKLGTKVGYSIRFEDCTSEKTIIKYMTDGMLLREFLNEPDLKSY</sequence>